<evidence type="ECO:0000313" key="1">
    <source>
        <dbReference type="EMBL" id="KAJ8668020.1"/>
    </source>
</evidence>
<gene>
    <name evidence="1" type="ORF">QAD02_009683</name>
</gene>
<evidence type="ECO:0000313" key="2">
    <source>
        <dbReference type="Proteomes" id="UP001239111"/>
    </source>
</evidence>
<feature type="non-terminal residue" evidence="1">
    <location>
        <position position="1"/>
    </location>
</feature>
<organism evidence="1 2">
    <name type="scientific">Eretmocerus hayati</name>
    <dbReference type="NCBI Taxonomy" id="131215"/>
    <lineage>
        <taxon>Eukaryota</taxon>
        <taxon>Metazoa</taxon>
        <taxon>Ecdysozoa</taxon>
        <taxon>Arthropoda</taxon>
        <taxon>Hexapoda</taxon>
        <taxon>Insecta</taxon>
        <taxon>Pterygota</taxon>
        <taxon>Neoptera</taxon>
        <taxon>Endopterygota</taxon>
        <taxon>Hymenoptera</taxon>
        <taxon>Apocrita</taxon>
        <taxon>Proctotrupomorpha</taxon>
        <taxon>Chalcidoidea</taxon>
        <taxon>Aphelinidae</taxon>
        <taxon>Aphelininae</taxon>
        <taxon>Eretmocerus</taxon>
    </lineage>
</organism>
<dbReference type="Proteomes" id="UP001239111">
    <property type="component" value="Chromosome 4"/>
</dbReference>
<comment type="caution">
    <text evidence="1">The sequence shown here is derived from an EMBL/GenBank/DDBJ whole genome shotgun (WGS) entry which is preliminary data.</text>
</comment>
<dbReference type="EMBL" id="CM056744">
    <property type="protein sequence ID" value="KAJ8668020.1"/>
    <property type="molecule type" value="Genomic_DNA"/>
</dbReference>
<name>A0ACC2NA21_9HYME</name>
<reference evidence="1" key="1">
    <citation type="submission" date="2023-04" db="EMBL/GenBank/DDBJ databases">
        <title>A chromosome-level genome assembly of the parasitoid wasp Eretmocerus hayati.</title>
        <authorList>
            <person name="Zhong Y."/>
            <person name="Liu S."/>
            <person name="Liu Y."/>
        </authorList>
    </citation>
    <scope>NUCLEOTIDE SEQUENCE</scope>
    <source>
        <strain evidence="1">ZJU_SS_LIU_2023</strain>
    </source>
</reference>
<proteinExistence type="predicted"/>
<accession>A0ACC2NA21</accession>
<keyword evidence="2" id="KW-1185">Reference proteome</keyword>
<sequence length="406" mass="46270">QLRNYRSDWNFANIRPGAFMFWWLFYTTNTQANSPYDKPLVIWIQGGPGDSGTGFGNFAEIGPLDMNLNPRQSSWVKECNILFVDSPVGSGFSYTDSDSLLAANNSQIAEDLLLFMKIFLELKPEFREVPTYIFAESYGAKMAAEFALKWHRNLSSIKSNLKGLTLGSSFLSPVDTIAGFAPYLMEQGIVDQDTSEVIAQKLEDLTNKIVEKHWSDAFHSQRQVMEFVSRKIGSPDFYNIKWDNKNHLHKNAPISFSTTLDEMFQNLTILMNEKINNSLGIRTNKKWGAQSDSVVEALADDFFKPAVSVVESLLNETNLKILTYTGELDLVTNKVGAHKWSERLSWRYAENWRSSPEIPLIVNNNTEAFYKSYDRFSYFRVLRAGHFTPIDNPTAMLEVLKYMIGS</sequence>
<protein>
    <submittedName>
        <fullName evidence="1">Uncharacterized protein</fullName>
    </submittedName>
</protein>